<dbReference type="PROSITE" id="PS51384">
    <property type="entry name" value="FAD_FR"/>
    <property type="match status" value="1"/>
</dbReference>
<evidence type="ECO:0000256" key="8">
    <source>
        <dbReference type="ARBA" id="ARBA00023004"/>
    </source>
</evidence>
<dbReference type="GO" id="GO:0050660">
    <property type="term" value="F:flavin adenine dinucleotide binding"/>
    <property type="evidence" value="ECO:0007669"/>
    <property type="project" value="InterPro"/>
</dbReference>
<feature type="binding site" evidence="11">
    <location>
        <position position="250"/>
    </location>
    <ligand>
        <name>[2Fe-2S] cluster</name>
        <dbReference type="ChEBI" id="CHEBI:190135"/>
    </ligand>
</feature>
<dbReference type="AlphaFoldDB" id="A0A1G6RJ66"/>
<keyword evidence="4 11" id="KW-0001">2Fe-2S</keyword>
<dbReference type="SUPFAM" id="SSF52343">
    <property type="entry name" value="Ferredoxin reductase-like, C-terminal NADP-linked domain"/>
    <property type="match status" value="1"/>
</dbReference>
<organism evidence="12 13">
    <name type="scientific">Nocardioides lianchengensis</name>
    <dbReference type="NCBI Taxonomy" id="1045774"/>
    <lineage>
        <taxon>Bacteria</taxon>
        <taxon>Bacillati</taxon>
        <taxon>Actinomycetota</taxon>
        <taxon>Actinomycetes</taxon>
        <taxon>Propionibacteriales</taxon>
        <taxon>Nocardioidaceae</taxon>
        <taxon>Nocardioides</taxon>
    </lineage>
</organism>
<keyword evidence="13" id="KW-1185">Reference proteome</keyword>
<comment type="cofactor">
    <cofactor evidence="10">
        <name>[2Fe-2S] cluster</name>
        <dbReference type="ChEBI" id="CHEBI:190135"/>
    </cofactor>
</comment>
<evidence type="ECO:0000256" key="10">
    <source>
        <dbReference type="ARBA" id="ARBA00034078"/>
    </source>
</evidence>
<dbReference type="Gene3D" id="3.40.50.80">
    <property type="entry name" value="Nucleotide-binding domain of ferredoxin-NADP reductase (FNR) module"/>
    <property type="match status" value="1"/>
</dbReference>
<dbReference type="InterPro" id="IPR037117">
    <property type="entry name" value="Dihydroorotate_DH_ele_sf"/>
</dbReference>
<dbReference type="InterPro" id="IPR039261">
    <property type="entry name" value="FNR_nucleotide-bd"/>
</dbReference>
<dbReference type="GO" id="GO:0051537">
    <property type="term" value="F:2 iron, 2 sulfur cluster binding"/>
    <property type="evidence" value="ECO:0007669"/>
    <property type="project" value="UniProtKB-KW"/>
</dbReference>
<dbReference type="Gene3D" id="2.10.240.10">
    <property type="entry name" value="Dihydroorotate dehydrogenase, electron transfer subunit"/>
    <property type="match status" value="1"/>
</dbReference>
<comment type="cofactor">
    <cofactor evidence="11">
        <name>[2Fe-2S] cluster</name>
        <dbReference type="ChEBI" id="CHEBI:190135"/>
    </cofactor>
    <text evidence="11">Binds 1 [2Fe-2S] cluster per subunit.</text>
</comment>
<name>A0A1G6RJ66_9ACTN</name>
<dbReference type="PANTHER" id="PTHR43513">
    <property type="entry name" value="DIHYDROOROTATE DEHYDROGENASE B (NAD(+)), ELECTRON TRANSFER SUBUNIT"/>
    <property type="match status" value="1"/>
</dbReference>
<dbReference type="Gene3D" id="2.40.30.10">
    <property type="entry name" value="Translation factors"/>
    <property type="match status" value="1"/>
</dbReference>
<evidence type="ECO:0000256" key="9">
    <source>
        <dbReference type="ARBA" id="ARBA00023014"/>
    </source>
</evidence>
<keyword evidence="3" id="KW-0285">Flavoprotein</keyword>
<dbReference type="PANTHER" id="PTHR43513:SF3">
    <property type="entry name" value="DIHYDROOROTATE DEHYDROGENASE B (NAD(+)), ELECTRON TRANSFER SUBUNIT-RELATED"/>
    <property type="match status" value="1"/>
</dbReference>
<dbReference type="Pfam" id="PF10418">
    <property type="entry name" value="DHODB_Fe-S_bind"/>
    <property type="match status" value="1"/>
</dbReference>
<comment type="similarity">
    <text evidence="1">Belongs to the PyrK family.</text>
</comment>
<keyword evidence="2" id="KW-0813">Transport</keyword>
<keyword evidence="9 11" id="KW-0411">Iron-sulfur</keyword>
<dbReference type="STRING" id="1045774.SAMN05421872_105305"/>
<dbReference type="EMBL" id="FMZM01000005">
    <property type="protein sequence ID" value="SDD04682.1"/>
    <property type="molecule type" value="Genomic_DNA"/>
</dbReference>
<evidence type="ECO:0000313" key="13">
    <source>
        <dbReference type="Proteomes" id="UP000199034"/>
    </source>
</evidence>
<evidence type="ECO:0000256" key="11">
    <source>
        <dbReference type="PIRSR" id="PIRSR006816-2"/>
    </source>
</evidence>
<dbReference type="RefSeq" id="WP_090855391.1">
    <property type="nucleotide sequence ID" value="NZ_FMZM01000005.1"/>
</dbReference>
<accession>A0A1G6RJ66</accession>
<dbReference type="InterPro" id="IPR017927">
    <property type="entry name" value="FAD-bd_FR_type"/>
</dbReference>
<proteinExistence type="inferred from homology"/>
<dbReference type="GO" id="GO:0016491">
    <property type="term" value="F:oxidoreductase activity"/>
    <property type="evidence" value="ECO:0007669"/>
    <property type="project" value="InterPro"/>
</dbReference>
<evidence type="ECO:0000313" key="12">
    <source>
        <dbReference type="EMBL" id="SDD04682.1"/>
    </source>
</evidence>
<evidence type="ECO:0000256" key="7">
    <source>
        <dbReference type="ARBA" id="ARBA00022982"/>
    </source>
</evidence>
<keyword evidence="6" id="KW-0274">FAD</keyword>
<keyword evidence="8 11" id="KW-0408">Iron</keyword>
<evidence type="ECO:0000256" key="2">
    <source>
        <dbReference type="ARBA" id="ARBA00022448"/>
    </source>
</evidence>
<sequence>MSLHVTGELLDSKRVGAYRHLTLVAPGVAERFRPGTFVALTLADSARLARRSYWIHQVRPVGGYGPALQLVVEPIGVAGTWLAGLPVGSKVGLTGPLGRPFALPKEPVSCLLVGEDVSAAPLFPLAERLRERGCAVTLLVAGRDEAHLLSALEARRSARAVTVVTADGSVGQKGRVADVVVETLARARAEVVYAAGPHETLHAVAAAAEDQGAWSQTAVEVTQPCATGLCHGCALPVVGEDGVSRTVRACTEGPVVRGDRVRWGALA</sequence>
<evidence type="ECO:0000256" key="3">
    <source>
        <dbReference type="ARBA" id="ARBA00022630"/>
    </source>
</evidence>
<gene>
    <name evidence="12" type="ORF">SAMN05421872_105305</name>
</gene>
<dbReference type="InterPro" id="IPR019480">
    <property type="entry name" value="Dihydroorotate_DH_Fe-S-bd"/>
</dbReference>
<reference evidence="12 13" key="1">
    <citation type="submission" date="2016-10" db="EMBL/GenBank/DDBJ databases">
        <authorList>
            <person name="de Groot N.N."/>
        </authorList>
    </citation>
    <scope>NUCLEOTIDE SEQUENCE [LARGE SCALE GENOMIC DNA]</scope>
    <source>
        <strain evidence="12 13">CGMCC 4.6858</strain>
    </source>
</reference>
<feature type="binding site" evidence="11">
    <location>
        <position position="233"/>
    </location>
    <ligand>
        <name>[2Fe-2S] cluster</name>
        <dbReference type="ChEBI" id="CHEBI:190135"/>
    </ligand>
</feature>
<evidence type="ECO:0000256" key="1">
    <source>
        <dbReference type="ARBA" id="ARBA00006422"/>
    </source>
</evidence>
<feature type="binding site" evidence="11">
    <location>
        <position position="230"/>
    </location>
    <ligand>
        <name>[2Fe-2S] cluster</name>
        <dbReference type="ChEBI" id="CHEBI:190135"/>
    </ligand>
</feature>
<evidence type="ECO:0000256" key="5">
    <source>
        <dbReference type="ARBA" id="ARBA00022723"/>
    </source>
</evidence>
<dbReference type="InterPro" id="IPR012165">
    <property type="entry name" value="Cyt_c3_hydrogenase_gsu"/>
</dbReference>
<dbReference type="InterPro" id="IPR017938">
    <property type="entry name" value="Riboflavin_synthase-like_b-brl"/>
</dbReference>
<dbReference type="GO" id="GO:0046872">
    <property type="term" value="F:metal ion binding"/>
    <property type="evidence" value="ECO:0007669"/>
    <property type="project" value="UniProtKB-KW"/>
</dbReference>
<dbReference type="Proteomes" id="UP000199034">
    <property type="component" value="Unassembled WGS sequence"/>
</dbReference>
<protein>
    <submittedName>
        <fullName evidence="12">Dihydroorotate dehydrogenase electron transfer subunit</fullName>
    </submittedName>
</protein>
<feature type="binding site" evidence="11">
    <location>
        <position position="225"/>
    </location>
    <ligand>
        <name>[2Fe-2S] cluster</name>
        <dbReference type="ChEBI" id="CHEBI:190135"/>
    </ligand>
</feature>
<keyword evidence="7" id="KW-0249">Electron transport</keyword>
<dbReference type="PIRSF" id="PIRSF006816">
    <property type="entry name" value="Cyc3_hyd_g"/>
    <property type="match status" value="1"/>
</dbReference>
<dbReference type="InterPro" id="IPR050353">
    <property type="entry name" value="PyrK_electron_transfer"/>
</dbReference>
<evidence type="ECO:0000256" key="4">
    <source>
        <dbReference type="ARBA" id="ARBA00022714"/>
    </source>
</evidence>
<evidence type="ECO:0000256" key="6">
    <source>
        <dbReference type="ARBA" id="ARBA00022827"/>
    </source>
</evidence>
<dbReference type="SUPFAM" id="SSF63380">
    <property type="entry name" value="Riboflavin synthase domain-like"/>
    <property type="match status" value="1"/>
</dbReference>
<keyword evidence="5 11" id="KW-0479">Metal-binding</keyword>
<dbReference type="GO" id="GO:0006221">
    <property type="term" value="P:pyrimidine nucleotide biosynthetic process"/>
    <property type="evidence" value="ECO:0007669"/>
    <property type="project" value="InterPro"/>
</dbReference>
<dbReference type="OrthoDB" id="9796486at2"/>